<dbReference type="PANTHER" id="PTHR10629">
    <property type="entry name" value="CYTOSINE-SPECIFIC METHYLTRANSFERASE"/>
    <property type="match status" value="1"/>
</dbReference>
<dbReference type="InterPro" id="IPR050390">
    <property type="entry name" value="C5-Methyltransferase"/>
</dbReference>
<dbReference type="GO" id="GO:0044027">
    <property type="term" value="P:negative regulation of gene expression via chromosomal CpG island methylation"/>
    <property type="evidence" value="ECO:0007669"/>
    <property type="project" value="TreeGrafter"/>
</dbReference>
<evidence type="ECO:0000256" key="1">
    <source>
        <dbReference type="ARBA" id="ARBA00011975"/>
    </source>
</evidence>
<dbReference type="Proteomes" id="UP000837205">
    <property type="component" value="Unassembled WGS sequence"/>
</dbReference>
<dbReference type="EMBL" id="CAIIUA010000001">
    <property type="protein sequence ID" value="CAC9203063.1"/>
    <property type="molecule type" value="Genomic_DNA"/>
</dbReference>
<dbReference type="SUPFAM" id="SSF53335">
    <property type="entry name" value="S-adenosyl-L-methionine-dependent methyltransferases"/>
    <property type="match status" value="1"/>
</dbReference>
<dbReference type="EMBL" id="CAHPQX010000009">
    <property type="protein sequence ID" value="CAB5548558.1"/>
    <property type="molecule type" value="Genomic_DNA"/>
</dbReference>
<dbReference type="GO" id="GO:0032259">
    <property type="term" value="P:methylation"/>
    <property type="evidence" value="ECO:0007669"/>
    <property type="project" value="UniProtKB-KW"/>
</dbReference>
<keyword evidence="5" id="KW-0680">Restriction system</keyword>
<keyword evidence="10" id="KW-1185">Reference proteome</keyword>
<keyword evidence="2" id="KW-0489">Methyltransferase</keyword>
<keyword evidence="4" id="KW-0949">S-adenosyl-L-methionine</keyword>
<sequence>MNELVIDNFAGGGGASTGIEMAIGRSVDIAINHDQNAVAMHTTNHPDTLHYCESVFTVKPKVVTAGRKVGLVWLSPDCRHFSKAKGAKPVEREIRGLAWITLRWGLDTDPRVMMLENVGEFKTWGPLLAPEMRPDPERIGETFQAFVSMLTTGISPEHPAFAECCEFLQISTDSMQARRLLKGLGYKVEYRELRACDYGSPTIRKRFFMVMRRDDKPIKWPEITHGDPKSEAVKSGLLKPWRTAAECIDWSIPCPSIFGRKKALATNTMRRIARGIQRYVKDAAKPFIVKCNHTSSKNEYNCFRGQDLLEPLQTITKKHGYAVVVPHLTKFRSGSVGQPFTSPAPTVTAGTSVRPGGNGHALGIASAVLTPFIAGNGGSEYQAKPRPVTKPAHTILKQSRACVVSPIVVRQFGNSIAHRADVPLGTITAGGGGKIQITAATLIQMGYGEKPGQPPRVLQIEKPLGTVTAGGGKFAVVAANLVKHFGGNYSGAGVGMDEPAHTVTVTDHHALVTSHLVKLRGTCRDGQRTDAPAPTVTAGGLHLGNIETTLVPDDADYPHAAAVREFLREYLGEDVTEFVEIDGVTYRIVDIGMRMLQPHELYRCQGFPEWYIIDRDYLGNRYPKDKQVARCGNAVPPQFAEALVRANLPEMCVQREEQAA</sequence>
<dbReference type="RefSeq" id="WP_239181672.1">
    <property type="nucleotide sequence ID" value="NZ_CAHPQT010000015.1"/>
</dbReference>
<dbReference type="GO" id="GO:0003677">
    <property type="term" value="F:DNA binding"/>
    <property type="evidence" value="ECO:0007669"/>
    <property type="project" value="TreeGrafter"/>
</dbReference>
<evidence type="ECO:0000256" key="6">
    <source>
        <dbReference type="ARBA" id="ARBA00047422"/>
    </source>
</evidence>
<dbReference type="GO" id="GO:0009307">
    <property type="term" value="P:DNA restriction-modification system"/>
    <property type="evidence" value="ECO:0007669"/>
    <property type="project" value="UniProtKB-KW"/>
</dbReference>
<reference evidence="7" key="1">
    <citation type="submission" date="2020-05" db="EMBL/GenBank/DDBJ databases">
        <authorList>
            <person name="Delgado-Blas J."/>
        </authorList>
    </citation>
    <scope>NUCLEOTIDE SEQUENCE</scope>
    <source>
        <strain evidence="7">BB1459</strain>
        <strain evidence="8">BB1480</strain>
    </source>
</reference>
<evidence type="ECO:0000256" key="5">
    <source>
        <dbReference type="ARBA" id="ARBA00022747"/>
    </source>
</evidence>
<dbReference type="AlphaFoldDB" id="A0A9N8CP24"/>
<dbReference type="Gene3D" id="3.90.120.10">
    <property type="entry name" value="DNA Methylase, subunit A, domain 2"/>
    <property type="match status" value="1"/>
</dbReference>
<evidence type="ECO:0000313" key="8">
    <source>
        <dbReference type="EMBL" id="CAC9203063.1"/>
    </source>
</evidence>
<dbReference type="PANTHER" id="PTHR10629:SF52">
    <property type="entry name" value="DNA (CYTOSINE-5)-METHYLTRANSFERASE 1"/>
    <property type="match status" value="1"/>
</dbReference>
<evidence type="ECO:0000313" key="9">
    <source>
        <dbReference type="Proteomes" id="UP000834503"/>
    </source>
</evidence>
<evidence type="ECO:0000313" key="7">
    <source>
        <dbReference type="EMBL" id="CAB5548558.1"/>
    </source>
</evidence>
<proteinExistence type="predicted"/>
<evidence type="ECO:0000256" key="4">
    <source>
        <dbReference type="ARBA" id="ARBA00022691"/>
    </source>
</evidence>
<evidence type="ECO:0000256" key="2">
    <source>
        <dbReference type="ARBA" id="ARBA00022603"/>
    </source>
</evidence>
<protein>
    <recommendedName>
        <fullName evidence="1">DNA (cytosine-5-)-methyltransferase</fullName>
        <ecNumber evidence="1">2.1.1.37</ecNumber>
    </recommendedName>
</protein>
<comment type="catalytic activity">
    <reaction evidence="6">
        <text>a 2'-deoxycytidine in DNA + S-adenosyl-L-methionine = a 5-methyl-2'-deoxycytidine in DNA + S-adenosyl-L-homocysteine + H(+)</text>
        <dbReference type="Rhea" id="RHEA:13681"/>
        <dbReference type="Rhea" id="RHEA-COMP:11369"/>
        <dbReference type="Rhea" id="RHEA-COMP:11370"/>
        <dbReference type="ChEBI" id="CHEBI:15378"/>
        <dbReference type="ChEBI" id="CHEBI:57856"/>
        <dbReference type="ChEBI" id="CHEBI:59789"/>
        <dbReference type="ChEBI" id="CHEBI:85452"/>
        <dbReference type="ChEBI" id="CHEBI:85454"/>
        <dbReference type="EC" id="2.1.1.37"/>
    </reaction>
</comment>
<dbReference type="InterPro" id="IPR029063">
    <property type="entry name" value="SAM-dependent_MTases_sf"/>
</dbReference>
<dbReference type="Pfam" id="PF00145">
    <property type="entry name" value="DNA_methylase"/>
    <property type="match status" value="3"/>
</dbReference>
<dbReference type="Gene3D" id="3.40.50.150">
    <property type="entry name" value="Vaccinia Virus protein VP39"/>
    <property type="match status" value="1"/>
</dbReference>
<dbReference type="GO" id="GO:0003886">
    <property type="term" value="F:DNA (cytosine-5-)-methyltransferase activity"/>
    <property type="evidence" value="ECO:0007669"/>
    <property type="project" value="UniProtKB-EC"/>
</dbReference>
<keyword evidence="3" id="KW-0808">Transferase</keyword>
<evidence type="ECO:0000256" key="3">
    <source>
        <dbReference type="ARBA" id="ARBA00022679"/>
    </source>
</evidence>
<dbReference type="EC" id="2.1.1.37" evidence="1"/>
<gene>
    <name evidence="7" type="ORF">GHA_02296</name>
    <name evidence="8" type="ORF">TML_02508</name>
</gene>
<comment type="caution">
    <text evidence="7">The sequence shown here is derived from an EMBL/GenBank/DDBJ whole genome shotgun (WGS) entry which is preliminary data.</text>
</comment>
<organism evidence="7 9">
    <name type="scientific">Citrobacter werkmanii</name>
    <dbReference type="NCBI Taxonomy" id="67827"/>
    <lineage>
        <taxon>Bacteria</taxon>
        <taxon>Pseudomonadati</taxon>
        <taxon>Pseudomonadota</taxon>
        <taxon>Gammaproteobacteria</taxon>
        <taxon>Enterobacterales</taxon>
        <taxon>Enterobacteriaceae</taxon>
        <taxon>Citrobacter</taxon>
        <taxon>Citrobacter freundii complex</taxon>
    </lineage>
</organism>
<dbReference type="Proteomes" id="UP000834503">
    <property type="component" value="Unassembled WGS sequence"/>
</dbReference>
<dbReference type="InterPro" id="IPR001525">
    <property type="entry name" value="C5_MeTfrase"/>
</dbReference>
<evidence type="ECO:0000313" key="10">
    <source>
        <dbReference type="Proteomes" id="UP000837205"/>
    </source>
</evidence>
<name>A0A9N8CP24_9ENTR</name>
<accession>A0A9N8CP24</accession>